<dbReference type="GO" id="GO:0006210">
    <property type="term" value="P:thymine catabolic process"/>
    <property type="evidence" value="ECO:0007669"/>
    <property type="project" value="TreeGrafter"/>
</dbReference>
<dbReference type="GO" id="GO:0004491">
    <property type="term" value="F:methylmalonate-semialdehyde dehydrogenase (acylating, NAD) activity"/>
    <property type="evidence" value="ECO:0007669"/>
    <property type="project" value="UniProtKB-EC"/>
</dbReference>
<dbReference type="FunFam" id="3.40.605.10:FF:000003">
    <property type="entry name" value="Methylmalonate-semialdehyde dehydrogenase [acylating]"/>
    <property type="match status" value="1"/>
</dbReference>
<evidence type="ECO:0000256" key="2">
    <source>
        <dbReference type="ARBA" id="ARBA00013048"/>
    </source>
</evidence>
<evidence type="ECO:0000256" key="3">
    <source>
        <dbReference type="ARBA" id="ARBA00023002"/>
    </source>
</evidence>
<keyword evidence="3" id="KW-0560">Oxidoreductase</keyword>
<protein>
    <recommendedName>
        <fullName evidence="2">methylmalonate-semialdehyde dehydrogenase (CoA acylating)</fullName>
        <ecNumber evidence="2">1.2.1.27</ecNumber>
    </recommendedName>
</protein>
<keyword evidence="4" id="KW-0520">NAD</keyword>
<dbReference type="Gene3D" id="3.40.605.10">
    <property type="entry name" value="Aldehyde Dehydrogenase, Chain A, domain 1"/>
    <property type="match status" value="1"/>
</dbReference>
<reference evidence="6" key="1">
    <citation type="submission" date="2021-02" db="EMBL/GenBank/DDBJ databases">
        <authorList>
            <person name="Dougan E. K."/>
            <person name="Rhodes N."/>
            <person name="Thang M."/>
            <person name="Chan C."/>
        </authorList>
    </citation>
    <scope>NUCLEOTIDE SEQUENCE</scope>
</reference>
<dbReference type="OrthoDB" id="310895at2759"/>
<dbReference type="GO" id="GO:0005739">
    <property type="term" value="C:mitochondrion"/>
    <property type="evidence" value="ECO:0007669"/>
    <property type="project" value="TreeGrafter"/>
</dbReference>
<organism evidence="6 7">
    <name type="scientific">Symbiodinium necroappetens</name>
    <dbReference type="NCBI Taxonomy" id="1628268"/>
    <lineage>
        <taxon>Eukaryota</taxon>
        <taxon>Sar</taxon>
        <taxon>Alveolata</taxon>
        <taxon>Dinophyceae</taxon>
        <taxon>Suessiales</taxon>
        <taxon>Symbiodiniaceae</taxon>
        <taxon>Symbiodinium</taxon>
    </lineage>
</organism>
<dbReference type="Proteomes" id="UP000601435">
    <property type="component" value="Unassembled WGS sequence"/>
</dbReference>
<gene>
    <name evidence="6" type="ORF">SNEC2469_LOCUS28302</name>
</gene>
<dbReference type="Pfam" id="PF00171">
    <property type="entry name" value="Aldedh"/>
    <property type="match status" value="1"/>
</dbReference>
<dbReference type="InterPro" id="IPR016162">
    <property type="entry name" value="Ald_DH_N"/>
</dbReference>
<comment type="similarity">
    <text evidence="1">Belongs to the aldehyde dehydrogenase family.</text>
</comment>
<dbReference type="NCBIfam" id="TIGR01722">
    <property type="entry name" value="MMSDH"/>
    <property type="match status" value="1"/>
</dbReference>
<evidence type="ECO:0000313" key="7">
    <source>
        <dbReference type="Proteomes" id="UP000601435"/>
    </source>
</evidence>
<dbReference type="FunFam" id="3.40.309.10:FF:000002">
    <property type="entry name" value="Methylmalonate-semialdehyde dehydrogenase (Acylating)"/>
    <property type="match status" value="1"/>
</dbReference>
<feature type="domain" description="Aldehyde dehydrogenase" evidence="5">
    <location>
        <begin position="39"/>
        <end position="502"/>
    </location>
</feature>
<dbReference type="InterPro" id="IPR016163">
    <property type="entry name" value="Ald_DH_C"/>
</dbReference>
<evidence type="ECO:0000256" key="4">
    <source>
        <dbReference type="ARBA" id="ARBA00023027"/>
    </source>
</evidence>
<keyword evidence="7" id="KW-1185">Reference proteome</keyword>
<dbReference type="EMBL" id="CAJNJA010061219">
    <property type="protein sequence ID" value="CAE7873054.1"/>
    <property type="molecule type" value="Genomic_DNA"/>
</dbReference>
<dbReference type="PANTHER" id="PTHR43866">
    <property type="entry name" value="MALONATE-SEMIALDEHYDE DEHYDROGENASE"/>
    <property type="match status" value="1"/>
</dbReference>
<name>A0A813ANB7_9DINO</name>
<evidence type="ECO:0000256" key="1">
    <source>
        <dbReference type="ARBA" id="ARBA00009986"/>
    </source>
</evidence>
<dbReference type="InterPro" id="IPR016161">
    <property type="entry name" value="Ald_DH/histidinol_DH"/>
</dbReference>
<dbReference type="AlphaFoldDB" id="A0A813ANB7"/>
<dbReference type="SUPFAM" id="SSF53720">
    <property type="entry name" value="ALDH-like"/>
    <property type="match status" value="1"/>
</dbReference>
<dbReference type="PANTHER" id="PTHR43866:SF3">
    <property type="entry name" value="METHYLMALONATE-SEMIALDEHYDE DEHYDROGENASE [ACYLATING], MITOCHONDRIAL"/>
    <property type="match status" value="1"/>
</dbReference>
<accession>A0A813ANB7</accession>
<dbReference type="GO" id="GO:0006574">
    <property type="term" value="P:L-valine catabolic process"/>
    <property type="evidence" value="ECO:0007669"/>
    <property type="project" value="TreeGrafter"/>
</dbReference>
<dbReference type="CDD" id="cd07085">
    <property type="entry name" value="ALDH_F6_MMSDH"/>
    <property type="match status" value="1"/>
</dbReference>
<evidence type="ECO:0000259" key="5">
    <source>
        <dbReference type="Pfam" id="PF00171"/>
    </source>
</evidence>
<dbReference type="Gene3D" id="3.40.309.10">
    <property type="entry name" value="Aldehyde Dehydrogenase, Chain A, domain 2"/>
    <property type="match status" value="1"/>
</dbReference>
<dbReference type="InterPro" id="IPR010061">
    <property type="entry name" value="MeMal-semiAld_DH"/>
</dbReference>
<evidence type="ECO:0000313" key="6">
    <source>
        <dbReference type="EMBL" id="CAE7873054.1"/>
    </source>
</evidence>
<proteinExistence type="inferred from homology"/>
<dbReference type="EC" id="1.2.1.27" evidence="2"/>
<sequence length="523" mass="55729">MATAMFRAPLRCRALSALHARQMAAVAEVPMVLDGKKVSSKTSTFFDVHNPATGELIARTPQCTPDELRSAADSCAEAFKEWRRTPPSTRARVMHKLEGAIRDNTDALAQVLTKEQGKTIADAKGDIFRGLEVVEMACNIPAMIQGETLPNVANSVDVHSYRVPLGVCAGIAPFNFPAMIPLWMFPPATTAGNTFLLKPSERVPLSAVMLAEMAHDCGLPPGVLNVVHGGHDTVNFLCDDEHIRAVSFVGGNAAGAHIYERAGRNGKRAQCNLGAKNHAIVLPDADPESVVNQLVGASCGAAGQRCMAISVAVFVGASKEWIPKIAEQAAKLRVGPGEDGSTDVGPLISSKAQERVEALIQSGMDEGARLLLDGRKPSLPEVNKSGYFVGPSIFAEVKKGMQIYENEIFGPVLCCVEVDSFEEAINFVNSNPYGNGTAVFTRSGAAARKFTDEIEAGQVGVNVPIPVPLPMFSFTGNKKSILGDLNFYGKAGVNFFTQLKTVTSAWRDDGYIEKLSTAGVGAQ</sequence>
<comment type="caution">
    <text evidence="6">The sequence shown here is derived from an EMBL/GenBank/DDBJ whole genome shotgun (WGS) entry which is preliminary data.</text>
</comment>
<dbReference type="InterPro" id="IPR015590">
    <property type="entry name" value="Aldehyde_DH_dom"/>
</dbReference>